<keyword evidence="3" id="KW-0378">Hydrolase</keyword>
<evidence type="ECO:0000256" key="3">
    <source>
        <dbReference type="ARBA" id="ARBA00022801"/>
    </source>
</evidence>
<evidence type="ECO:0000313" key="7">
    <source>
        <dbReference type="Proteomes" id="UP000805614"/>
    </source>
</evidence>
<dbReference type="PANTHER" id="PTHR34610">
    <property type="entry name" value="SSL7007 PROTEIN"/>
    <property type="match status" value="1"/>
</dbReference>
<reference evidence="6 7" key="1">
    <citation type="submission" date="2020-06" db="EMBL/GenBank/DDBJ databases">
        <title>Actinomadura xiongansis sp. nov., isolated from soil of Baiyangdian.</title>
        <authorList>
            <person name="Zhang X."/>
        </authorList>
    </citation>
    <scope>NUCLEOTIDE SEQUENCE [LARGE SCALE GENOMIC DNA]</scope>
    <source>
        <strain evidence="6 7">HBUM206468</strain>
    </source>
</reference>
<evidence type="ECO:0000256" key="2">
    <source>
        <dbReference type="ARBA" id="ARBA00022723"/>
    </source>
</evidence>
<evidence type="ECO:0000256" key="1">
    <source>
        <dbReference type="ARBA" id="ARBA00022722"/>
    </source>
</evidence>
<evidence type="ECO:0000256" key="4">
    <source>
        <dbReference type="ARBA" id="ARBA00022842"/>
    </source>
</evidence>
<dbReference type="Proteomes" id="UP000805614">
    <property type="component" value="Unassembled WGS sequence"/>
</dbReference>
<dbReference type="Pfam" id="PF13470">
    <property type="entry name" value="PIN_3"/>
    <property type="match status" value="1"/>
</dbReference>
<comment type="caution">
    <text evidence="6">The sequence shown here is derived from an EMBL/GenBank/DDBJ whole genome shotgun (WGS) entry which is preliminary data.</text>
</comment>
<dbReference type="NCBIfam" id="TIGR00305">
    <property type="entry name" value="putative toxin-antitoxin system toxin component, PIN family"/>
    <property type="match status" value="1"/>
</dbReference>
<evidence type="ECO:0000313" key="6">
    <source>
        <dbReference type="EMBL" id="MBC6469381.1"/>
    </source>
</evidence>
<proteinExistence type="predicted"/>
<accession>A0ABR7LX04</accession>
<dbReference type="InterPro" id="IPR002850">
    <property type="entry name" value="PIN_toxin-like"/>
</dbReference>
<gene>
    <name evidence="6" type="ORF">HKK74_28375</name>
</gene>
<dbReference type="PANTHER" id="PTHR34610:SF3">
    <property type="entry name" value="SSL7007 PROTEIN"/>
    <property type="match status" value="1"/>
</dbReference>
<name>A0ABR7LX04_9ACTN</name>
<feature type="domain" description="PIN" evidence="5">
    <location>
        <begin position="7"/>
        <end position="132"/>
    </location>
</feature>
<dbReference type="InterPro" id="IPR002716">
    <property type="entry name" value="PIN_dom"/>
</dbReference>
<organism evidence="6 7">
    <name type="scientific">Actinomadura alba</name>
    <dbReference type="NCBI Taxonomy" id="406431"/>
    <lineage>
        <taxon>Bacteria</taxon>
        <taxon>Bacillati</taxon>
        <taxon>Actinomycetota</taxon>
        <taxon>Actinomycetes</taxon>
        <taxon>Streptosporangiales</taxon>
        <taxon>Thermomonosporaceae</taxon>
        <taxon>Actinomadura</taxon>
    </lineage>
</organism>
<sequence length="166" mass="18316">MTMPTPVVYDVNVLVTAAATGNSPFRSWPSPPPTSGNASADCLGIANDAAEFSLWLSPHILLNIERILSELFKWEQAQIDAYLAALVVIAEHSEGEVIDPPRTVHDCPDHEDNLILDLAVEVGALLIVSNDVDLISMSPWRGTPIVTPEVFRQKVDGMRRHARRRR</sequence>
<keyword evidence="2" id="KW-0479">Metal-binding</keyword>
<protein>
    <submittedName>
        <fullName evidence="6">Toxin-antitoxin system toxin component, PIN family</fullName>
    </submittedName>
</protein>
<keyword evidence="4" id="KW-0460">Magnesium</keyword>
<evidence type="ECO:0000259" key="5">
    <source>
        <dbReference type="Pfam" id="PF13470"/>
    </source>
</evidence>
<dbReference type="EMBL" id="JABVEC010000026">
    <property type="protein sequence ID" value="MBC6469381.1"/>
    <property type="molecule type" value="Genomic_DNA"/>
</dbReference>
<keyword evidence="1" id="KW-0540">Nuclease</keyword>
<keyword evidence="7" id="KW-1185">Reference proteome</keyword>